<name>X1U8Q9_9ZZZZ</name>
<evidence type="ECO:0000313" key="1">
    <source>
        <dbReference type="EMBL" id="GAI88704.1"/>
    </source>
</evidence>
<dbReference type="AlphaFoldDB" id="X1U8Q9"/>
<reference evidence="1" key="1">
    <citation type="journal article" date="2014" name="Front. Microbiol.">
        <title>High frequency of phylogenetically diverse reductive dehalogenase-homologous genes in deep subseafloor sedimentary metagenomes.</title>
        <authorList>
            <person name="Kawai M."/>
            <person name="Futagami T."/>
            <person name="Toyoda A."/>
            <person name="Takaki Y."/>
            <person name="Nishi S."/>
            <person name="Hori S."/>
            <person name="Arai W."/>
            <person name="Tsubouchi T."/>
            <person name="Morono Y."/>
            <person name="Uchiyama I."/>
            <person name="Ito T."/>
            <person name="Fujiyama A."/>
            <person name="Inagaki F."/>
            <person name="Takami H."/>
        </authorList>
    </citation>
    <scope>NUCLEOTIDE SEQUENCE</scope>
    <source>
        <strain evidence="1">Expedition CK06-06</strain>
    </source>
</reference>
<accession>X1U8Q9</accession>
<protein>
    <submittedName>
        <fullName evidence="1">Uncharacterized protein</fullName>
    </submittedName>
</protein>
<gene>
    <name evidence="1" type="ORF">S12H4_36003</name>
</gene>
<proteinExistence type="predicted"/>
<organism evidence="1">
    <name type="scientific">marine sediment metagenome</name>
    <dbReference type="NCBI Taxonomy" id="412755"/>
    <lineage>
        <taxon>unclassified sequences</taxon>
        <taxon>metagenomes</taxon>
        <taxon>ecological metagenomes</taxon>
    </lineage>
</organism>
<comment type="caution">
    <text evidence="1">The sequence shown here is derived from an EMBL/GenBank/DDBJ whole genome shotgun (WGS) entry which is preliminary data.</text>
</comment>
<dbReference type="EMBL" id="BARW01021433">
    <property type="protein sequence ID" value="GAI88704.1"/>
    <property type="molecule type" value="Genomic_DNA"/>
</dbReference>
<sequence length="70" mass="8483">MDNECLYCKNYNSCEVIKSLIRWQQERRLIIENTRATWVIDSMGCDLFVKDESLPEFLMRQEDGRRYEAE</sequence>